<proteinExistence type="predicted"/>
<reference evidence="1 2" key="1">
    <citation type="submission" date="2015-03" db="EMBL/GenBank/DDBJ databases">
        <title>Genome assembly of Sandaracinus amylolyticus DSM 53668.</title>
        <authorList>
            <person name="Sharma G."/>
            <person name="Subramanian S."/>
        </authorList>
    </citation>
    <scope>NUCLEOTIDE SEQUENCE [LARGE SCALE GENOMIC DNA]</scope>
    <source>
        <strain evidence="1 2">DSM 53668</strain>
    </source>
</reference>
<sequence>MSLARESQSGGTMDYDMAGLAMYDDAMGLDGGMSGPFITGEMLKQKLMAAGAGALGIAVAAKLVSYVGDAVLPEEWEPKSRATAKSALAIALGLLGGRALYDTNRDAAMGLVGGVAGLGIAQLLGTLVNEEGAEPLISTSLAGSHGISSLDLAALESAVVTTSPSFTPMSMDLAAPVVTERRLGGPVVTNEVLAEYMPYLS</sequence>
<evidence type="ECO:0000313" key="1">
    <source>
        <dbReference type="EMBL" id="AKF03393.1"/>
    </source>
</evidence>
<dbReference type="EMBL" id="CP011125">
    <property type="protein sequence ID" value="AKF03393.1"/>
    <property type="molecule type" value="Genomic_DNA"/>
</dbReference>
<keyword evidence="2" id="KW-1185">Reference proteome</keyword>
<protein>
    <submittedName>
        <fullName evidence="1">Uncharacterized protein</fullName>
    </submittedName>
</protein>
<evidence type="ECO:0000313" key="2">
    <source>
        <dbReference type="Proteomes" id="UP000034883"/>
    </source>
</evidence>
<gene>
    <name evidence="1" type="ORF">DB32_000542</name>
</gene>
<dbReference type="Proteomes" id="UP000034883">
    <property type="component" value="Chromosome"/>
</dbReference>
<dbReference type="STRING" id="927083.DB32_000542"/>
<dbReference type="KEGG" id="samy:DB32_000542"/>
<accession>A0A0F6VZ77</accession>
<dbReference type="AlphaFoldDB" id="A0A0F6VZ77"/>
<name>A0A0F6VZ77_9BACT</name>
<organism evidence="1 2">
    <name type="scientific">Sandaracinus amylolyticus</name>
    <dbReference type="NCBI Taxonomy" id="927083"/>
    <lineage>
        <taxon>Bacteria</taxon>
        <taxon>Pseudomonadati</taxon>
        <taxon>Myxococcota</taxon>
        <taxon>Polyangia</taxon>
        <taxon>Polyangiales</taxon>
        <taxon>Sandaracinaceae</taxon>
        <taxon>Sandaracinus</taxon>
    </lineage>
</organism>